<accession>A0A2P2N6Y2</accession>
<protein>
    <submittedName>
        <fullName evidence="1">Uncharacterized protein</fullName>
    </submittedName>
</protein>
<organism evidence="1">
    <name type="scientific">Rhizophora mucronata</name>
    <name type="common">Asiatic mangrove</name>
    <dbReference type="NCBI Taxonomy" id="61149"/>
    <lineage>
        <taxon>Eukaryota</taxon>
        <taxon>Viridiplantae</taxon>
        <taxon>Streptophyta</taxon>
        <taxon>Embryophyta</taxon>
        <taxon>Tracheophyta</taxon>
        <taxon>Spermatophyta</taxon>
        <taxon>Magnoliopsida</taxon>
        <taxon>eudicotyledons</taxon>
        <taxon>Gunneridae</taxon>
        <taxon>Pentapetalae</taxon>
        <taxon>rosids</taxon>
        <taxon>fabids</taxon>
        <taxon>Malpighiales</taxon>
        <taxon>Rhizophoraceae</taxon>
        <taxon>Rhizophora</taxon>
    </lineage>
</organism>
<dbReference type="EMBL" id="GGEC01057739">
    <property type="protein sequence ID" value="MBX38223.1"/>
    <property type="molecule type" value="Transcribed_RNA"/>
</dbReference>
<reference evidence="1" key="1">
    <citation type="submission" date="2018-02" db="EMBL/GenBank/DDBJ databases">
        <title>Rhizophora mucronata_Transcriptome.</title>
        <authorList>
            <person name="Meera S.P."/>
            <person name="Sreeshan A."/>
            <person name="Augustine A."/>
        </authorList>
    </citation>
    <scope>NUCLEOTIDE SEQUENCE</scope>
    <source>
        <tissue evidence="1">Leaf</tissue>
    </source>
</reference>
<sequence length="38" mass="4348">MWLNAFKPVLLDASLTCENEHSLQFGVFFDNVTCIAWS</sequence>
<proteinExistence type="predicted"/>
<name>A0A2P2N6Y2_RHIMU</name>
<dbReference type="AlphaFoldDB" id="A0A2P2N6Y2"/>
<evidence type="ECO:0000313" key="1">
    <source>
        <dbReference type="EMBL" id="MBX38223.1"/>
    </source>
</evidence>